<comment type="caution">
    <text evidence="2">The sequence shown here is derived from an EMBL/GenBank/DDBJ whole genome shotgun (WGS) entry which is preliminary data.</text>
</comment>
<evidence type="ECO:0000313" key="3">
    <source>
        <dbReference type="Proteomes" id="UP000234323"/>
    </source>
</evidence>
<dbReference type="Proteomes" id="UP000234323">
    <property type="component" value="Unassembled WGS sequence"/>
</dbReference>
<feature type="signal peptide" evidence="1">
    <location>
        <begin position="1"/>
        <end position="20"/>
    </location>
</feature>
<dbReference type="EMBL" id="LLXI01000272">
    <property type="protein sequence ID" value="PKY43718.1"/>
    <property type="molecule type" value="Genomic_DNA"/>
</dbReference>
<evidence type="ECO:0000313" key="2">
    <source>
        <dbReference type="EMBL" id="PKY43718.1"/>
    </source>
</evidence>
<organism evidence="2 3">
    <name type="scientific">Rhizophagus irregularis</name>
    <dbReference type="NCBI Taxonomy" id="588596"/>
    <lineage>
        <taxon>Eukaryota</taxon>
        <taxon>Fungi</taxon>
        <taxon>Fungi incertae sedis</taxon>
        <taxon>Mucoromycota</taxon>
        <taxon>Glomeromycotina</taxon>
        <taxon>Glomeromycetes</taxon>
        <taxon>Glomerales</taxon>
        <taxon>Glomeraceae</taxon>
        <taxon>Rhizophagus</taxon>
    </lineage>
</organism>
<dbReference type="AlphaFoldDB" id="A0A2I1GAR8"/>
<name>A0A2I1GAR8_9GLOM</name>
<evidence type="ECO:0000256" key="1">
    <source>
        <dbReference type="SAM" id="SignalP"/>
    </source>
</evidence>
<accession>A0A2I1GAR8</accession>
<protein>
    <submittedName>
        <fullName evidence="2">Uncharacterized protein</fullName>
    </submittedName>
</protein>
<keyword evidence="1" id="KW-0732">Signal</keyword>
<keyword evidence="3" id="KW-1185">Reference proteome</keyword>
<dbReference type="VEuPathDB" id="FungiDB:RhiirA1_427793"/>
<sequence>MKNLYLILLLVLASATYLSARPSPGIMIGRLTKRQDAAAPATCICPPTNVPCDARNLCPGTACEAADPPCGTGSCCEQGLTCSADANGPICMKMM</sequence>
<reference evidence="2 3" key="1">
    <citation type="submission" date="2015-10" db="EMBL/GenBank/DDBJ databases">
        <title>Genome analyses suggest a sexual origin of heterokaryosis in a supposedly ancient asexual fungus.</title>
        <authorList>
            <person name="Ropars J."/>
            <person name="Sedzielewska K."/>
            <person name="Noel J."/>
            <person name="Charron P."/>
            <person name="Farinelli L."/>
            <person name="Marton T."/>
            <person name="Kruger M."/>
            <person name="Pelin A."/>
            <person name="Brachmann A."/>
            <person name="Corradi N."/>
        </authorList>
    </citation>
    <scope>NUCLEOTIDE SEQUENCE [LARGE SCALE GENOMIC DNA]</scope>
    <source>
        <strain evidence="2 3">A4</strain>
    </source>
</reference>
<gene>
    <name evidence="2" type="ORF">RhiirA4_399069</name>
</gene>
<dbReference type="VEuPathDB" id="FungiDB:RhiirFUN_022488"/>
<dbReference type="VEuPathDB" id="FungiDB:FUN_017154"/>
<feature type="chain" id="PRO_5014187755" evidence="1">
    <location>
        <begin position="21"/>
        <end position="95"/>
    </location>
</feature>
<proteinExistence type="predicted"/>